<keyword evidence="1" id="KW-0694">RNA-binding</keyword>
<sequence>PSSSIESNSSSTTILVTNLQASVTEDDVFDLFSQVGRIDEIKTLSRGCVQIVYLKPEQ</sequence>
<dbReference type="AlphaFoldDB" id="A0A8S3DNL9"/>
<dbReference type="PROSITE" id="PS50102">
    <property type="entry name" value="RRM"/>
    <property type="match status" value="1"/>
</dbReference>
<dbReference type="Proteomes" id="UP000676336">
    <property type="component" value="Unassembled WGS sequence"/>
</dbReference>
<dbReference type="InterPro" id="IPR035979">
    <property type="entry name" value="RBD_domain_sf"/>
</dbReference>
<dbReference type="EMBL" id="CAJOBI010214865">
    <property type="protein sequence ID" value="CAF5027092.1"/>
    <property type="molecule type" value="Genomic_DNA"/>
</dbReference>
<organism evidence="3 4">
    <name type="scientific">Rotaria magnacalcarata</name>
    <dbReference type="NCBI Taxonomy" id="392030"/>
    <lineage>
        <taxon>Eukaryota</taxon>
        <taxon>Metazoa</taxon>
        <taxon>Spiralia</taxon>
        <taxon>Gnathifera</taxon>
        <taxon>Rotifera</taxon>
        <taxon>Eurotatoria</taxon>
        <taxon>Bdelloidea</taxon>
        <taxon>Philodinida</taxon>
        <taxon>Philodinidae</taxon>
        <taxon>Rotaria</taxon>
    </lineage>
</organism>
<feature type="non-terminal residue" evidence="3">
    <location>
        <position position="58"/>
    </location>
</feature>
<reference evidence="3" key="1">
    <citation type="submission" date="2021-02" db="EMBL/GenBank/DDBJ databases">
        <authorList>
            <person name="Nowell W R."/>
        </authorList>
    </citation>
    <scope>NUCLEOTIDE SEQUENCE</scope>
</reference>
<feature type="domain" description="RRM" evidence="2">
    <location>
        <begin position="12"/>
        <end position="58"/>
    </location>
</feature>
<dbReference type="InterPro" id="IPR012677">
    <property type="entry name" value="Nucleotide-bd_a/b_plait_sf"/>
</dbReference>
<proteinExistence type="predicted"/>
<name>A0A8S3DNL9_9BILA</name>
<dbReference type="GO" id="GO:0003723">
    <property type="term" value="F:RNA binding"/>
    <property type="evidence" value="ECO:0007669"/>
    <property type="project" value="UniProtKB-UniRule"/>
</dbReference>
<dbReference type="Gene3D" id="3.30.70.330">
    <property type="match status" value="1"/>
</dbReference>
<evidence type="ECO:0000313" key="4">
    <source>
        <dbReference type="Proteomes" id="UP000676336"/>
    </source>
</evidence>
<evidence type="ECO:0000256" key="1">
    <source>
        <dbReference type="PROSITE-ProRule" id="PRU00176"/>
    </source>
</evidence>
<evidence type="ECO:0000259" key="2">
    <source>
        <dbReference type="PROSITE" id="PS50102"/>
    </source>
</evidence>
<evidence type="ECO:0000313" key="3">
    <source>
        <dbReference type="EMBL" id="CAF5027092.1"/>
    </source>
</evidence>
<dbReference type="SUPFAM" id="SSF54928">
    <property type="entry name" value="RNA-binding domain, RBD"/>
    <property type="match status" value="1"/>
</dbReference>
<accession>A0A8S3DNL9</accession>
<protein>
    <recommendedName>
        <fullName evidence="2">RRM domain-containing protein</fullName>
    </recommendedName>
</protein>
<dbReference type="InterPro" id="IPR000504">
    <property type="entry name" value="RRM_dom"/>
</dbReference>
<comment type="caution">
    <text evidence="3">The sequence shown here is derived from an EMBL/GenBank/DDBJ whole genome shotgun (WGS) entry which is preliminary data.</text>
</comment>
<feature type="non-terminal residue" evidence="3">
    <location>
        <position position="1"/>
    </location>
</feature>
<dbReference type="Pfam" id="PF00076">
    <property type="entry name" value="RRM_1"/>
    <property type="match status" value="1"/>
</dbReference>
<gene>
    <name evidence="3" type="ORF">SMN809_LOCUS57921</name>
</gene>